<gene>
    <name evidence="2" type="ORF">ENI35_03455</name>
</gene>
<dbReference type="InterPro" id="IPR018771">
    <property type="entry name" value="PocR_dom"/>
</dbReference>
<feature type="domain" description="PocR" evidence="1">
    <location>
        <begin position="5"/>
        <end position="163"/>
    </location>
</feature>
<dbReference type="Pfam" id="PF10114">
    <property type="entry name" value="PocR"/>
    <property type="match status" value="1"/>
</dbReference>
<reference evidence="2" key="1">
    <citation type="journal article" date="2020" name="mSystems">
        <title>Genome- and Community-Level Interaction Insights into Carbon Utilization and Element Cycling Functions of Hydrothermarchaeota in Hydrothermal Sediment.</title>
        <authorList>
            <person name="Zhou Z."/>
            <person name="Liu Y."/>
            <person name="Xu W."/>
            <person name="Pan J."/>
            <person name="Luo Z.H."/>
            <person name="Li M."/>
        </authorList>
    </citation>
    <scope>NUCLEOTIDE SEQUENCE [LARGE SCALE GENOMIC DNA]</scope>
    <source>
        <strain evidence="2">HyVt-389</strain>
    </source>
</reference>
<comment type="caution">
    <text evidence="2">The sequence shown here is derived from an EMBL/GenBank/DDBJ whole genome shotgun (WGS) entry which is preliminary data.</text>
</comment>
<proteinExistence type="predicted"/>
<accession>A0A7C2ADN4</accession>
<evidence type="ECO:0000313" key="2">
    <source>
        <dbReference type="EMBL" id="HEC67853.1"/>
    </source>
</evidence>
<dbReference type="AlphaFoldDB" id="A0A7C2ADN4"/>
<protein>
    <recommendedName>
        <fullName evidence="1">PocR domain-containing protein</fullName>
    </recommendedName>
</protein>
<dbReference type="Proteomes" id="UP000885738">
    <property type="component" value="Unassembled WGS sequence"/>
</dbReference>
<organism evidence="2">
    <name type="scientific">Desulfofervidus auxilii</name>
    <dbReference type="NCBI Taxonomy" id="1621989"/>
    <lineage>
        <taxon>Bacteria</taxon>
        <taxon>Pseudomonadati</taxon>
        <taxon>Thermodesulfobacteriota</taxon>
        <taxon>Candidatus Desulfofervidia</taxon>
        <taxon>Candidatus Desulfofervidales</taxon>
        <taxon>Candidatus Desulfofervidaceae</taxon>
        <taxon>Candidatus Desulfofervidus</taxon>
    </lineage>
</organism>
<sequence>MELTDILSKEEWKQLAEEIYEKFGINGGVNDKQGLIVAFSSKWANEFCPKIKGGEQSRTICATAHQYLLKEAQEKKEAAIGECDVGFSKFVVPIFYKGEFLGTAGGCGFLEEDGEVDTFYMAKVLNLNEKEIEGKLAQIKKLSPSELKEAIEYVKKRIEQILQAYKS</sequence>
<name>A0A7C2ADN4_DESA2</name>
<dbReference type="EMBL" id="DRIH01000116">
    <property type="protein sequence ID" value="HEC67853.1"/>
    <property type="molecule type" value="Genomic_DNA"/>
</dbReference>
<evidence type="ECO:0000259" key="1">
    <source>
        <dbReference type="Pfam" id="PF10114"/>
    </source>
</evidence>